<sequence length="186" mass="19942">MSLNDPDLTGPDLSELHPSTPLREATLEVEEHVTSAGWDQPARLFALVETAQLLAKEPELADQLGLEAGGSPDALTPIEQELPPDGDLESLLVAIEWPEAVSGCAVVIERLMLPPEAEETLPDDPAKLRDAVAQHPDRREVRLAAAVLRDGSRHSTVRARSDDDTAPLEGPDLVPGLLAALHQTLT</sequence>
<keyword evidence="3" id="KW-1185">Reference proteome</keyword>
<dbReference type="NCBIfam" id="NF040618">
    <property type="entry name" value="PPA1309_fam"/>
    <property type="match status" value="1"/>
</dbReference>
<name>A0ABN2VYM9_9ACTN</name>
<feature type="region of interest" description="Disordered" evidence="1">
    <location>
        <begin position="1"/>
        <end position="21"/>
    </location>
</feature>
<protein>
    <submittedName>
        <fullName evidence="2">PPA1309 family protein</fullName>
    </submittedName>
</protein>
<evidence type="ECO:0000313" key="3">
    <source>
        <dbReference type="Proteomes" id="UP001501480"/>
    </source>
</evidence>
<feature type="region of interest" description="Disordered" evidence="1">
    <location>
        <begin position="151"/>
        <end position="172"/>
    </location>
</feature>
<dbReference type="InterPro" id="IPR047681">
    <property type="entry name" value="PPA1309-like"/>
</dbReference>
<dbReference type="RefSeq" id="WP_344326799.1">
    <property type="nucleotide sequence ID" value="NZ_BAAAPY010000004.1"/>
</dbReference>
<evidence type="ECO:0000313" key="2">
    <source>
        <dbReference type="EMBL" id="GAA2077389.1"/>
    </source>
</evidence>
<organism evidence="2 3">
    <name type="scientific">Aeromicrobium halocynthiae</name>
    <dbReference type="NCBI Taxonomy" id="560557"/>
    <lineage>
        <taxon>Bacteria</taxon>
        <taxon>Bacillati</taxon>
        <taxon>Actinomycetota</taxon>
        <taxon>Actinomycetes</taxon>
        <taxon>Propionibacteriales</taxon>
        <taxon>Nocardioidaceae</taxon>
        <taxon>Aeromicrobium</taxon>
    </lineage>
</organism>
<evidence type="ECO:0000256" key="1">
    <source>
        <dbReference type="SAM" id="MobiDB-lite"/>
    </source>
</evidence>
<comment type="caution">
    <text evidence="2">The sequence shown here is derived from an EMBL/GenBank/DDBJ whole genome shotgun (WGS) entry which is preliminary data.</text>
</comment>
<gene>
    <name evidence="2" type="ORF">GCM10009821_16260</name>
</gene>
<reference evidence="2 3" key="1">
    <citation type="journal article" date="2019" name="Int. J. Syst. Evol. Microbiol.">
        <title>The Global Catalogue of Microorganisms (GCM) 10K type strain sequencing project: providing services to taxonomists for standard genome sequencing and annotation.</title>
        <authorList>
            <consortium name="The Broad Institute Genomics Platform"/>
            <consortium name="The Broad Institute Genome Sequencing Center for Infectious Disease"/>
            <person name="Wu L."/>
            <person name="Ma J."/>
        </authorList>
    </citation>
    <scope>NUCLEOTIDE SEQUENCE [LARGE SCALE GENOMIC DNA]</scope>
    <source>
        <strain evidence="2 3">JCM 15749</strain>
    </source>
</reference>
<dbReference type="Proteomes" id="UP001501480">
    <property type="component" value="Unassembled WGS sequence"/>
</dbReference>
<dbReference type="EMBL" id="BAAAPY010000004">
    <property type="protein sequence ID" value="GAA2077389.1"/>
    <property type="molecule type" value="Genomic_DNA"/>
</dbReference>
<accession>A0ABN2VYM9</accession>
<proteinExistence type="predicted"/>